<reference evidence="2" key="1">
    <citation type="submission" date="2015-02" db="EMBL/GenBank/DDBJ databases">
        <title>Pyrococcus kukulkanii sp. nov., a novel hyperthermophilic archaeon isolated from a deep-sea hydrothermal vent at the Guaymas Basin.</title>
        <authorList>
            <person name="Oger P.M."/>
            <person name="Callac N."/>
            <person name="Jebbar M."/>
            <person name="Godfroy A."/>
        </authorList>
    </citation>
    <scope>NUCLEOTIDE SEQUENCE [LARGE SCALE GENOMIC DNA]</scope>
    <source>
        <strain evidence="2">NCB100</strain>
    </source>
</reference>
<dbReference type="OrthoDB" id="85230at2157"/>
<evidence type="ECO:0000313" key="1">
    <source>
        <dbReference type="EMBL" id="AMM53210.1"/>
    </source>
</evidence>
<gene>
    <name evidence="1" type="ORF">TQ32_00895</name>
</gene>
<accession>A0A127B744</accession>
<protein>
    <submittedName>
        <fullName evidence="1">Uncharacterized protein</fullName>
    </submittedName>
</protein>
<dbReference type="PATRIC" id="fig|1609559.3.peg.184"/>
<dbReference type="AlphaFoldDB" id="A0A127B744"/>
<dbReference type="Proteomes" id="UP000070587">
    <property type="component" value="Chromosome"/>
</dbReference>
<dbReference type="KEGG" id="pyc:TQ32_00895"/>
<organism evidence="1 2">
    <name type="scientific">Pyrococcus kukulkanii</name>
    <dbReference type="NCBI Taxonomy" id="1609559"/>
    <lineage>
        <taxon>Archaea</taxon>
        <taxon>Methanobacteriati</taxon>
        <taxon>Methanobacteriota</taxon>
        <taxon>Thermococci</taxon>
        <taxon>Thermococcales</taxon>
        <taxon>Thermococcaceae</taxon>
        <taxon>Pyrococcus</taxon>
    </lineage>
</organism>
<evidence type="ECO:0000313" key="2">
    <source>
        <dbReference type="Proteomes" id="UP000070587"/>
    </source>
</evidence>
<dbReference type="STRING" id="1609559.TQ32_00895"/>
<reference evidence="1 2" key="2">
    <citation type="journal article" date="2016" name="Int. J. Syst. Evol. Microbiol.">
        <title>Pyrococcus kukulkanii sp. nov., a hyperthermophilic, piezophilic archaeon isolated from a deep-sea hydrothermal vent.</title>
        <authorList>
            <person name="Callac N."/>
            <person name="Oger P."/>
            <person name="Lesongeur F."/>
            <person name="Rattray J.E."/>
            <person name="Vannier P."/>
            <person name="Michoud G."/>
            <person name="Beauverger M."/>
            <person name="Gayet N."/>
            <person name="Rouxel O."/>
            <person name="Jebbar M."/>
            <person name="Godfroy A."/>
        </authorList>
    </citation>
    <scope>NUCLEOTIDE SEQUENCE [LARGE SCALE GENOMIC DNA]</scope>
    <source>
        <strain evidence="1 2">NCB100</strain>
    </source>
</reference>
<name>A0A127B744_9EURY</name>
<sequence>MGWREDLRSEGFLDLGEFIIELIYVNCPCEPIPPVLAIYDKREDEWYRVDETPTVNNYSEACDWAIEVIERIREGEGVKIVGLDGPAPLKMVVRLRKSLQRLTD</sequence>
<proteinExistence type="predicted"/>
<dbReference type="EMBL" id="CP010835">
    <property type="protein sequence ID" value="AMM53210.1"/>
    <property type="molecule type" value="Genomic_DNA"/>
</dbReference>